<evidence type="ECO:0000313" key="1">
    <source>
        <dbReference type="EMBL" id="CAK9094070.1"/>
    </source>
</evidence>
<comment type="caution">
    <text evidence="1">The sequence shown here is derived from an EMBL/GenBank/DDBJ whole genome shotgun (WGS) entry which is preliminary data.</text>
</comment>
<proteinExistence type="predicted"/>
<name>A0ABP0R1T6_9DINO</name>
<gene>
    <name evidence="1" type="ORF">SCF082_LOCUS44231</name>
</gene>
<organism evidence="1 2">
    <name type="scientific">Durusdinium trenchii</name>
    <dbReference type="NCBI Taxonomy" id="1381693"/>
    <lineage>
        <taxon>Eukaryota</taxon>
        <taxon>Sar</taxon>
        <taxon>Alveolata</taxon>
        <taxon>Dinophyceae</taxon>
        <taxon>Suessiales</taxon>
        <taxon>Symbiodiniaceae</taxon>
        <taxon>Durusdinium</taxon>
    </lineage>
</organism>
<protein>
    <submittedName>
        <fullName evidence="1">SAM domain-containing protein</fullName>
    </submittedName>
</protein>
<reference evidence="1 2" key="1">
    <citation type="submission" date="2024-02" db="EMBL/GenBank/DDBJ databases">
        <authorList>
            <person name="Chen Y."/>
            <person name="Shah S."/>
            <person name="Dougan E. K."/>
            <person name="Thang M."/>
            <person name="Chan C."/>
        </authorList>
    </citation>
    <scope>NUCLEOTIDE SEQUENCE [LARGE SCALE GENOMIC DNA]</scope>
</reference>
<dbReference type="EMBL" id="CAXAMM010040568">
    <property type="protein sequence ID" value="CAK9094070.1"/>
    <property type="molecule type" value="Genomic_DNA"/>
</dbReference>
<sequence>MKRRRIVGKQPVALEAIVEHAPSAVVLADDAADNTNIEEEDADGASGPPDRFRFLHHKVIDRIVSALLKTKTDEELHTMTVSTLLKEVVGRSHGKVSLEEVEDRRDDFISASMELIPKMLAARLVDAVKKGSKAVEGTLVAPAEIDSQTKQKSYFITISGLPLSGAPSRDEVLDIMLASFKEGGYESSAYLSHVAVFREKHADAEKIHFHICACVSQRIRWVPWAKALRLRGLAPSFSQVVVEDPADHRRKQYSYMLRYCYLPTKRKPLETLDSSPLLWCHQGKHAPLIDAINGVLDAAGVRLDAEDAFLQRVAAGKKGAKRFTDIQLWPVVQELGLQGSDPLLMPKLFRYARQRGNTPLLNYLFRNSATVAEKVDLCYQLERCDEIIQVGSLSLWKRFTAALETPCVCDGAWARAAREVVFNNQLDEPALCKDIKKALLSGLHGKGDCVTFAGFGNEGKSFILKPLSLIFSSVSWAKA</sequence>
<evidence type="ECO:0000313" key="2">
    <source>
        <dbReference type="Proteomes" id="UP001642464"/>
    </source>
</evidence>
<keyword evidence="2" id="KW-1185">Reference proteome</keyword>
<accession>A0ABP0R1T6</accession>
<dbReference type="Proteomes" id="UP001642464">
    <property type="component" value="Unassembled WGS sequence"/>
</dbReference>